<keyword evidence="1" id="KW-0479">Metal-binding</keyword>
<evidence type="ECO:0000256" key="1">
    <source>
        <dbReference type="PROSITE-ProRule" id="PRU00047"/>
    </source>
</evidence>
<evidence type="ECO:0000259" key="3">
    <source>
        <dbReference type="PROSITE" id="PS50158"/>
    </source>
</evidence>
<proteinExistence type="predicted"/>
<feature type="region of interest" description="Disordered" evidence="2">
    <location>
        <begin position="103"/>
        <end position="137"/>
    </location>
</feature>
<organism evidence="4 5">
    <name type="scientific">Rehmannia glutinosa</name>
    <name type="common">Chinese foxglove</name>
    <dbReference type="NCBI Taxonomy" id="99300"/>
    <lineage>
        <taxon>Eukaryota</taxon>
        <taxon>Viridiplantae</taxon>
        <taxon>Streptophyta</taxon>
        <taxon>Embryophyta</taxon>
        <taxon>Tracheophyta</taxon>
        <taxon>Spermatophyta</taxon>
        <taxon>Magnoliopsida</taxon>
        <taxon>eudicotyledons</taxon>
        <taxon>Gunneridae</taxon>
        <taxon>Pentapetalae</taxon>
        <taxon>asterids</taxon>
        <taxon>lamiids</taxon>
        <taxon>Lamiales</taxon>
        <taxon>Orobanchaceae</taxon>
        <taxon>Rehmannieae</taxon>
        <taxon>Rehmannia</taxon>
    </lineage>
</organism>
<accession>A0ABR0WB56</accession>
<dbReference type="InterPro" id="IPR001878">
    <property type="entry name" value="Znf_CCHC"/>
</dbReference>
<keyword evidence="1" id="KW-0863">Zinc-finger</keyword>
<reference evidence="4 5" key="1">
    <citation type="journal article" date="2021" name="Comput. Struct. Biotechnol. J.">
        <title>De novo genome assembly of the potent medicinal plant Rehmannia glutinosa using nanopore technology.</title>
        <authorList>
            <person name="Ma L."/>
            <person name="Dong C."/>
            <person name="Song C."/>
            <person name="Wang X."/>
            <person name="Zheng X."/>
            <person name="Niu Y."/>
            <person name="Chen S."/>
            <person name="Feng W."/>
        </authorList>
    </citation>
    <scope>NUCLEOTIDE SEQUENCE [LARGE SCALE GENOMIC DNA]</scope>
    <source>
        <strain evidence="4">DH-2019</strain>
    </source>
</reference>
<feature type="domain" description="CCHC-type" evidence="3">
    <location>
        <begin position="91"/>
        <end position="105"/>
    </location>
</feature>
<dbReference type="PROSITE" id="PS50158">
    <property type="entry name" value="ZF_CCHC"/>
    <property type="match status" value="1"/>
</dbReference>
<comment type="caution">
    <text evidence="4">The sequence shown here is derived from an EMBL/GenBank/DDBJ whole genome shotgun (WGS) entry which is preliminary data.</text>
</comment>
<keyword evidence="5" id="KW-1185">Reference proteome</keyword>
<dbReference type="Proteomes" id="UP001318860">
    <property type="component" value="Unassembled WGS sequence"/>
</dbReference>
<evidence type="ECO:0000313" key="4">
    <source>
        <dbReference type="EMBL" id="KAK6143410.1"/>
    </source>
</evidence>
<name>A0ABR0WB56_REHGL</name>
<keyword evidence="1" id="KW-0862">Zinc</keyword>
<feature type="region of interest" description="Disordered" evidence="2">
    <location>
        <begin position="48"/>
        <end position="74"/>
    </location>
</feature>
<dbReference type="EMBL" id="JABTTQ020000013">
    <property type="protein sequence ID" value="KAK6143410.1"/>
    <property type="molecule type" value="Genomic_DNA"/>
</dbReference>
<protein>
    <recommendedName>
        <fullName evidence="3">CCHC-type domain-containing protein</fullName>
    </recommendedName>
</protein>
<gene>
    <name evidence="4" type="ORF">DH2020_023758</name>
</gene>
<evidence type="ECO:0000313" key="5">
    <source>
        <dbReference type="Proteomes" id="UP001318860"/>
    </source>
</evidence>
<sequence length="266" mass="29970">MFNQHLEPEDFVNECYIIDTYKKVYESAIFGIDGEELWGQSIFIPPLPPDFGRGAGRPQKARRRENDEPAVKKEKKANVTLKLKRRQVTTKCGKCGLPGHNARKCNNPGAAVGEGSSNNAQRSKERPMNQPNGPEFEKQGIQFANEGESETLNATDMQQTGGTCKRRLFIPPRPARNEQARPTILAPLEPPVQDATFSVNDVLPTQQSQVHQTSPVEGPSMYTQSMRCAKIHLGLLYANNDELERTRIVLWQKTNVFLHIWTSKWA</sequence>
<evidence type="ECO:0000256" key="2">
    <source>
        <dbReference type="SAM" id="MobiDB-lite"/>
    </source>
</evidence>